<organism evidence="2 3">
    <name type="scientific">Dendrobium catenatum</name>
    <dbReference type="NCBI Taxonomy" id="906689"/>
    <lineage>
        <taxon>Eukaryota</taxon>
        <taxon>Viridiplantae</taxon>
        <taxon>Streptophyta</taxon>
        <taxon>Embryophyta</taxon>
        <taxon>Tracheophyta</taxon>
        <taxon>Spermatophyta</taxon>
        <taxon>Magnoliopsida</taxon>
        <taxon>Liliopsida</taxon>
        <taxon>Asparagales</taxon>
        <taxon>Orchidaceae</taxon>
        <taxon>Epidendroideae</taxon>
        <taxon>Malaxideae</taxon>
        <taxon>Dendrobiinae</taxon>
        <taxon>Dendrobium</taxon>
    </lineage>
</organism>
<dbReference type="EMBL" id="KZ502097">
    <property type="protein sequence ID" value="PKU83520.1"/>
    <property type="molecule type" value="Genomic_DNA"/>
</dbReference>
<evidence type="ECO:0000256" key="1">
    <source>
        <dbReference type="SAM" id="MobiDB-lite"/>
    </source>
</evidence>
<evidence type="ECO:0000313" key="3">
    <source>
        <dbReference type="Proteomes" id="UP000233837"/>
    </source>
</evidence>
<protein>
    <submittedName>
        <fullName evidence="2">Uncharacterized protein</fullName>
    </submittedName>
</protein>
<evidence type="ECO:0000313" key="2">
    <source>
        <dbReference type="EMBL" id="PKU83520.1"/>
    </source>
</evidence>
<sequence length="69" mass="7423">MLRVTGFFLASNCFEDRRPPLRKLRDEGDGCGIRDCQARGAVTAAASPSGEAQGLRPGRRLLPLGRALP</sequence>
<keyword evidence="3" id="KW-1185">Reference proteome</keyword>
<feature type="compositionally biased region" description="Low complexity" evidence="1">
    <location>
        <begin position="54"/>
        <end position="69"/>
    </location>
</feature>
<accession>A0A2I0X6K2</accession>
<name>A0A2I0X6K2_9ASPA</name>
<proteinExistence type="predicted"/>
<reference evidence="2 3" key="1">
    <citation type="journal article" date="2016" name="Sci. Rep.">
        <title>The Dendrobium catenatum Lindl. genome sequence provides insights into polysaccharide synthase, floral development and adaptive evolution.</title>
        <authorList>
            <person name="Zhang G.Q."/>
            <person name="Xu Q."/>
            <person name="Bian C."/>
            <person name="Tsai W.C."/>
            <person name="Yeh C.M."/>
            <person name="Liu K.W."/>
            <person name="Yoshida K."/>
            <person name="Zhang L.S."/>
            <person name="Chang S.B."/>
            <person name="Chen F."/>
            <person name="Shi Y."/>
            <person name="Su Y.Y."/>
            <person name="Zhang Y.Q."/>
            <person name="Chen L.J."/>
            <person name="Yin Y."/>
            <person name="Lin M."/>
            <person name="Huang H."/>
            <person name="Deng H."/>
            <person name="Wang Z.W."/>
            <person name="Zhu S.L."/>
            <person name="Zhao X."/>
            <person name="Deng C."/>
            <person name="Niu S.C."/>
            <person name="Huang J."/>
            <person name="Wang M."/>
            <person name="Liu G.H."/>
            <person name="Yang H.J."/>
            <person name="Xiao X.J."/>
            <person name="Hsiao Y.Y."/>
            <person name="Wu W.L."/>
            <person name="Chen Y.Y."/>
            <person name="Mitsuda N."/>
            <person name="Ohme-Takagi M."/>
            <person name="Luo Y.B."/>
            <person name="Van de Peer Y."/>
            <person name="Liu Z.J."/>
        </authorList>
    </citation>
    <scope>NUCLEOTIDE SEQUENCE [LARGE SCALE GENOMIC DNA]</scope>
    <source>
        <tissue evidence="2">The whole plant</tissue>
    </source>
</reference>
<reference evidence="2 3" key="2">
    <citation type="journal article" date="2017" name="Nature">
        <title>The Apostasia genome and the evolution of orchids.</title>
        <authorList>
            <person name="Zhang G.Q."/>
            <person name="Liu K.W."/>
            <person name="Li Z."/>
            <person name="Lohaus R."/>
            <person name="Hsiao Y.Y."/>
            <person name="Niu S.C."/>
            <person name="Wang J.Y."/>
            <person name="Lin Y.C."/>
            <person name="Xu Q."/>
            <person name="Chen L.J."/>
            <person name="Yoshida K."/>
            <person name="Fujiwara S."/>
            <person name="Wang Z.W."/>
            <person name="Zhang Y.Q."/>
            <person name="Mitsuda N."/>
            <person name="Wang M."/>
            <person name="Liu G.H."/>
            <person name="Pecoraro L."/>
            <person name="Huang H.X."/>
            <person name="Xiao X.J."/>
            <person name="Lin M."/>
            <person name="Wu X.Y."/>
            <person name="Wu W.L."/>
            <person name="Chen Y.Y."/>
            <person name="Chang S.B."/>
            <person name="Sakamoto S."/>
            <person name="Ohme-Takagi M."/>
            <person name="Yagi M."/>
            <person name="Zeng S.J."/>
            <person name="Shen C.Y."/>
            <person name="Yeh C.M."/>
            <person name="Luo Y.B."/>
            <person name="Tsai W.C."/>
            <person name="Van de Peer Y."/>
            <person name="Liu Z.J."/>
        </authorList>
    </citation>
    <scope>NUCLEOTIDE SEQUENCE [LARGE SCALE GENOMIC DNA]</scope>
    <source>
        <tissue evidence="2">The whole plant</tissue>
    </source>
</reference>
<gene>
    <name evidence="2" type="ORF">MA16_Dca027628</name>
</gene>
<dbReference type="AlphaFoldDB" id="A0A2I0X6K2"/>
<feature type="region of interest" description="Disordered" evidence="1">
    <location>
        <begin position="44"/>
        <end position="69"/>
    </location>
</feature>
<dbReference type="Proteomes" id="UP000233837">
    <property type="component" value="Unassembled WGS sequence"/>
</dbReference>